<proteinExistence type="predicted"/>
<dbReference type="EMBL" id="MU129047">
    <property type="protein sequence ID" value="KAF9508932.1"/>
    <property type="molecule type" value="Genomic_DNA"/>
</dbReference>
<reference evidence="2" key="1">
    <citation type="journal article" date="2020" name="Nat. Commun.">
        <title>Large-scale genome sequencing of mycorrhizal fungi provides insights into the early evolution of symbiotic traits.</title>
        <authorList>
            <person name="Miyauchi S."/>
            <person name="Kiss E."/>
            <person name="Kuo A."/>
            <person name="Drula E."/>
            <person name="Kohler A."/>
            <person name="Sanchez-Garcia M."/>
            <person name="Morin E."/>
            <person name="Andreopoulos B."/>
            <person name="Barry K.W."/>
            <person name="Bonito G."/>
            <person name="Buee M."/>
            <person name="Carver A."/>
            <person name="Chen C."/>
            <person name="Cichocki N."/>
            <person name="Clum A."/>
            <person name="Culley D."/>
            <person name="Crous P.W."/>
            <person name="Fauchery L."/>
            <person name="Girlanda M."/>
            <person name="Hayes R.D."/>
            <person name="Keri Z."/>
            <person name="LaButti K."/>
            <person name="Lipzen A."/>
            <person name="Lombard V."/>
            <person name="Magnuson J."/>
            <person name="Maillard F."/>
            <person name="Murat C."/>
            <person name="Nolan M."/>
            <person name="Ohm R.A."/>
            <person name="Pangilinan J."/>
            <person name="Pereira M.F."/>
            <person name="Perotto S."/>
            <person name="Peter M."/>
            <person name="Pfister S."/>
            <person name="Riley R."/>
            <person name="Sitrit Y."/>
            <person name="Stielow J.B."/>
            <person name="Szollosi G."/>
            <person name="Zifcakova L."/>
            <person name="Stursova M."/>
            <person name="Spatafora J.W."/>
            <person name="Tedersoo L."/>
            <person name="Vaario L.M."/>
            <person name="Yamada A."/>
            <person name="Yan M."/>
            <person name="Wang P."/>
            <person name="Xu J."/>
            <person name="Bruns T."/>
            <person name="Baldrian P."/>
            <person name="Vilgalys R."/>
            <person name="Dunand C."/>
            <person name="Henrissat B."/>
            <person name="Grigoriev I.V."/>
            <person name="Hibbett D."/>
            <person name="Nagy L.G."/>
            <person name="Martin F.M."/>
        </authorList>
    </citation>
    <scope>NUCLEOTIDE SEQUENCE</scope>
    <source>
        <strain evidence="2">UP504</strain>
    </source>
</reference>
<accession>A0A9P6ANB3</accession>
<evidence type="ECO:0000256" key="1">
    <source>
        <dbReference type="SAM" id="MobiDB-lite"/>
    </source>
</evidence>
<evidence type="ECO:0000313" key="2">
    <source>
        <dbReference type="EMBL" id="KAF9508932.1"/>
    </source>
</evidence>
<organism evidence="2 3">
    <name type="scientific">Hydnum rufescens UP504</name>
    <dbReference type="NCBI Taxonomy" id="1448309"/>
    <lineage>
        <taxon>Eukaryota</taxon>
        <taxon>Fungi</taxon>
        <taxon>Dikarya</taxon>
        <taxon>Basidiomycota</taxon>
        <taxon>Agaricomycotina</taxon>
        <taxon>Agaricomycetes</taxon>
        <taxon>Cantharellales</taxon>
        <taxon>Hydnaceae</taxon>
        <taxon>Hydnum</taxon>
    </lineage>
</organism>
<protein>
    <submittedName>
        <fullName evidence="2">Uncharacterized protein</fullName>
    </submittedName>
</protein>
<dbReference type="AlphaFoldDB" id="A0A9P6ANB3"/>
<evidence type="ECO:0000313" key="3">
    <source>
        <dbReference type="Proteomes" id="UP000886523"/>
    </source>
</evidence>
<dbReference type="Proteomes" id="UP000886523">
    <property type="component" value="Unassembled WGS sequence"/>
</dbReference>
<keyword evidence="3" id="KW-1185">Reference proteome</keyword>
<comment type="caution">
    <text evidence="2">The sequence shown here is derived from an EMBL/GenBank/DDBJ whole genome shotgun (WGS) entry which is preliminary data.</text>
</comment>
<sequence>MVKSLKSQDESYIWSCEYQVPEDWDEGDLEENDLQILRSAARKYRPRTSTAPEPVLKKQEGPVLEPVDSGWIAEEERTAKRRNGKLTPIRKKGSSRPSYG</sequence>
<name>A0A9P6ANB3_9AGAM</name>
<feature type="region of interest" description="Disordered" evidence="1">
    <location>
        <begin position="43"/>
        <end position="100"/>
    </location>
</feature>
<gene>
    <name evidence="2" type="ORF">BS47DRAFT_1365630</name>
</gene>
<feature type="compositionally biased region" description="Basic residues" evidence="1">
    <location>
        <begin position="79"/>
        <end position="94"/>
    </location>
</feature>